<dbReference type="EnsemblPlants" id="Kaladp0102s0024.1.v1.1">
    <property type="protein sequence ID" value="Kaladp0102s0024.1.v1.1"/>
    <property type="gene ID" value="Kaladp0102s0024.v1.1"/>
</dbReference>
<dbReference type="AlphaFoldDB" id="A0A7N0V6Q6"/>
<dbReference type="PANTHER" id="PTHR12276">
    <property type="entry name" value="EPSIN/ENT-RELATED"/>
    <property type="match status" value="1"/>
</dbReference>
<evidence type="ECO:0000313" key="8">
    <source>
        <dbReference type="Proteomes" id="UP000594263"/>
    </source>
</evidence>
<dbReference type="GO" id="GO:0030125">
    <property type="term" value="C:clathrin vesicle coat"/>
    <property type="evidence" value="ECO:0007669"/>
    <property type="project" value="TreeGrafter"/>
</dbReference>
<evidence type="ECO:0000313" key="7">
    <source>
        <dbReference type="EnsemblPlants" id="Kaladp0102s0024.1.v1.1"/>
    </source>
</evidence>
<evidence type="ECO:0000256" key="4">
    <source>
        <dbReference type="ARBA" id="ARBA00023329"/>
    </source>
</evidence>
<dbReference type="SUPFAM" id="SSF48464">
    <property type="entry name" value="ENTH/VHS domain"/>
    <property type="match status" value="1"/>
</dbReference>
<dbReference type="OMA" id="TDINDPY"/>
<reference evidence="7" key="1">
    <citation type="submission" date="2021-01" db="UniProtKB">
        <authorList>
            <consortium name="EnsemblPlants"/>
        </authorList>
    </citation>
    <scope>IDENTIFICATION</scope>
</reference>
<dbReference type="GO" id="GO:0005886">
    <property type="term" value="C:plasma membrane"/>
    <property type="evidence" value="ECO:0007669"/>
    <property type="project" value="TreeGrafter"/>
</dbReference>
<dbReference type="GO" id="GO:0030276">
    <property type="term" value="F:clathrin binding"/>
    <property type="evidence" value="ECO:0007669"/>
    <property type="project" value="TreeGrafter"/>
</dbReference>
<dbReference type="InterPro" id="IPR008942">
    <property type="entry name" value="ENTH_VHS"/>
</dbReference>
<feature type="compositionally biased region" description="Polar residues" evidence="5">
    <location>
        <begin position="223"/>
        <end position="234"/>
    </location>
</feature>
<name>A0A7N0V6Q6_KALFE</name>
<evidence type="ECO:0000256" key="2">
    <source>
        <dbReference type="ARBA" id="ARBA00004555"/>
    </source>
</evidence>
<dbReference type="SMART" id="SM00273">
    <property type="entry name" value="ENTH"/>
    <property type="match status" value="1"/>
</dbReference>
<keyword evidence="4" id="KW-0968">Cytoplasmic vesicle</keyword>
<dbReference type="Gramene" id="Kaladp0102s0024.1.v1.1">
    <property type="protein sequence ID" value="Kaladp0102s0024.1.v1.1"/>
    <property type="gene ID" value="Kaladp0102s0024.v1.1"/>
</dbReference>
<feature type="domain" description="ENTH" evidence="6">
    <location>
        <begin position="26"/>
        <end position="159"/>
    </location>
</feature>
<proteinExistence type="predicted"/>
<evidence type="ECO:0000256" key="3">
    <source>
        <dbReference type="ARBA" id="ARBA00023034"/>
    </source>
</evidence>
<keyword evidence="8" id="KW-1185">Reference proteome</keyword>
<dbReference type="CDD" id="cd03571">
    <property type="entry name" value="ENTH"/>
    <property type="match status" value="1"/>
</dbReference>
<dbReference type="InterPro" id="IPR013809">
    <property type="entry name" value="ENTH"/>
</dbReference>
<evidence type="ECO:0000256" key="5">
    <source>
        <dbReference type="SAM" id="MobiDB-lite"/>
    </source>
</evidence>
<dbReference type="Proteomes" id="UP000594263">
    <property type="component" value="Unplaced"/>
</dbReference>
<dbReference type="GO" id="GO:0005794">
    <property type="term" value="C:Golgi apparatus"/>
    <property type="evidence" value="ECO:0007669"/>
    <property type="project" value="UniProtKB-SubCell"/>
</dbReference>
<keyword evidence="3" id="KW-0333">Golgi apparatus</keyword>
<dbReference type="Pfam" id="PF01417">
    <property type="entry name" value="ENTH"/>
    <property type="match status" value="1"/>
</dbReference>
<organism evidence="7 8">
    <name type="scientific">Kalanchoe fedtschenkoi</name>
    <name type="common">Lavender scallops</name>
    <name type="synonym">South American air plant</name>
    <dbReference type="NCBI Taxonomy" id="63787"/>
    <lineage>
        <taxon>Eukaryota</taxon>
        <taxon>Viridiplantae</taxon>
        <taxon>Streptophyta</taxon>
        <taxon>Embryophyta</taxon>
        <taxon>Tracheophyta</taxon>
        <taxon>Spermatophyta</taxon>
        <taxon>Magnoliopsida</taxon>
        <taxon>eudicotyledons</taxon>
        <taxon>Gunneridae</taxon>
        <taxon>Pentapetalae</taxon>
        <taxon>Saxifragales</taxon>
        <taxon>Crassulaceae</taxon>
        <taxon>Kalanchoe</taxon>
    </lineage>
</organism>
<sequence length="344" mass="38849">MGTIFLDQLKKQASSFIQEKYKTARLVLTDVTQAELLAEEVTNSDAWGPDAKTMTRIADASFDIDDYWRVVDVLHRRLYNIDWKQWRQSYKSLALLEFLLTHGPEEFAHEFICDIDVIQELATFKYVDDKGFDWGAAMQKKSERIMQLLRGGEILKEARLKALKITKEIQGFGSLHMSPPTASTPSPSSANSSRSSFGTFSSASSTWSGCDQEEFFDSKTPTKADTPTANGWTYAGQTKQYENPVNRTGLTKMSRQSSGNVDDEGTHIWNSPTFQETGYLLEGNEDEDDQKGQKKDGFLTGIRTKLSGIGPKFGCEGNKTYFRSFSDAGREMKKKFDHQVSMKY</sequence>
<dbReference type="GO" id="GO:0006897">
    <property type="term" value="P:endocytosis"/>
    <property type="evidence" value="ECO:0007669"/>
    <property type="project" value="TreeGrafter"/>
</dbReference>
<dbReference type="GO" id="GO:0005768">
    <property type="term" value="C:endosome"/>
    <property type="evidence" value="ECO:0007669"/>
    <property type="project" value="TreeGrafter"/>
</dbReference>
<protein>
    <recommendedName>
        <fullName evidence="6">ENTH domain-containing protein</fullName>
    </recommendedName>
</protein>
<dbReference type="GO" id="GO:0005543">
    <property type="term" value="F:phospholipid binding"/>
    <property type="evidence" value="ECO:0007669"/>
    <property type="project" value="TreeGrafter"/>
</dbReference>
<feature type="region of interest" description="Disordered" evidence="5">
    <location>
        <begin position="174"/>
        <end position="234"/>
    </location>
</feature>
<evidence type="ECO:0000256" key="1">
    <source>
        <dbReference type="ARBA" id="ARBA00004132"/>
    </source>
</evidence>
<dbReference type="PANTHER" id="PTHR12276:SF95">
    <property type="entry name" value="ENTH_VHS FAMILY PROTEIN"/>
    <property type="match status" value="1"/>
</dbReference>
<feature type="compositionally biased region" description="Low complexity" evidence="5">
    <location>
        <begin position="178"/>
        <end position="208"/>
    </location>
</feature>
<evidence type="ECO:0000259" key="6">
    <source>
        <dbReference type="PROSITE" id="PS50942"/>
    </source>
</evidence>
<accession>A0A7N0V6Q6</accession>
<dbReference type="PROSITE" id="PS50942">
    <property type="entry name" value="ENTH"/>
    <property type="match status" value="1"/>
</dbReference>
<dbReference type="Gene3D" id="1.25.40.90">
    <property type="match status" value="1"/>
</dbReference>
<comment type="subcellular location">
    <subcellularLocation>
        <location evidence="1">Cytoplasmic vesicle</location>
        <location evidence="1">Clathrin-coated vesicle</location>
    </subcellularLocation>
    <subcellularLocation>
        <location evidence="2">Golgi apparatus</location>
    </subcellularLocation>
</comment>